<evidence type="ECO:0000256" key="2">
    <source>
        <dbReference type="SAM" id="SignalP"/>
    </source>
</evidence>
<dbReference type="AlphaFoldDB" id="A0A919TZM3"/>
<dbReference type="NCBIfam" id="NF038353">
    <property type="entry name" value="FxLYD_dom"/>
    <property type="match status" value="1"/>
</dbReference>
<protein>
    <recommendedName>
        <fullName evidence="5">Lipoprotein</fullName>
    </recommendedName>
</protein>
<dbReference type="EMBL" id="BONK01000005">
    <property type="protein sequence ID" value="GIG21008.1"/>
    <property type="molecule type" value="Genomic_DNA"/>
</dbReference>
<evidence type="ECO:0000256" key="1">
    <source>
        <dbReference type="SAM" id="MobiDB-lite"/>
    </source>
</evidence>
<dbReference type="InterPro" id="IPR047676">
    <property type="entry name" value="FxLYD_dom"/>
</dbReference>
<dbReference type="PROSITE" id="PS51257">
    <property type="entry name" value="PROKAR_LIPOPROTEIN"/>
    <property type="match status" value="1"/>
</dbReference>
<feature type="signal peptide" evidence="2">
    <location>
        <begin position="1"/>
        <end position="28"/>
    </location>
</feature>
<evidence type="ECO:0000313" key="4">
    <source>
        <dbReference type="Proteomes" id="UP000632740"/>
    </source>
</evidence>
<evidence type="ECO:0000313" key="3">
    <source>
        <dbReference type="EMBL" id="GIG21008.1"/>
    </source>
</evidence>
<feature type="chain" id="PRO_5036673998" description="Lipoprotein" evidence="2">
    <location>
        <begin position="29"/>
        <end position="243"/>
    </location>
</feature>
<dbReference type="Proteomes" id="UP000632740">
    <property type="component" value="Unassembled WGS sequence"/>
</dbReference>
<dbReference type="RefSeq" id="WP_203751471.1">
    <property type="nucleotide sequence ID" value="NZ_BONK01000005.1"/>
</dbReference>
<reference evidence="3" key="1">
    <citation type="submission" date="2021-01" db="EMBL/GenBank/DDBJ databases">
        <title>Whole genome shotgun sequence of Cellulomonas chitinilytica NBRC 110799.</title>
        <authorList>
            <person name="Komaki H."/>
            <person name="Tamura T."/>
        </authorList>
    </citation>
    <scope>NUCLEOTIDE SEQUENCE</scope>
    <source>
        <strain evidence="3">NBRC 110799</strain>
    </source>
</reference>
<accession>A0A919TZM3</accession>
<sequence length="243" mass="24052">MTGKWMTVALGGVVAALALSACSGSADASQEQVTSTPSTAASEQPADAAPTPEAGKVTVEGVGAVTDQYGMVAVYATVVNPTTDKVLASVSFAGYDAAGTVLGTTSSSAPIVAAGDKQQVVTYLSVPDGAQVASTTAQVEIIDSSKDEHPTSRLTPAQVTVQSDDYSIKVTGTLDSAFDQSFTNPGLNAVCTDAAGAVVAAGFTFGDGTVVPGQPYPYSISLTGAAPATCVVTAGVTNLSEAS</sequence>
<proteinExistence type="predicted"/>
<name>A0A919TZM3_9CELL</name>
<keyword evidence="4" id="KW-1185">Reference proteome</keyword>
<feature type="compositionally biased region" description="Polar residues" evidence="1">
    <location>
        <begin position="30"/>
        <end position="42"/>
    </location>
</feature>
<keyword evidence="2" id="KW-0732">Signal</keyword>
<feature type="region of interest" description="Disordered" evidence="1">
    <location>
        <begin position="30"/>
        <end position="54"/>
    </location>
</feature>
<comment type="caution">
    <text evidence="3">The sequence shown here is derived from an EMBL/GenBank/DDBJ whole genome shotgun (WGS) entry which is preliminary data.</text>
</comment>
<evidence type="ECO:0008006" key="5">
    <source>
        <dbReference type="Google" id="ProtNLM"/>
    </source>
</evidence>
<gene>
    <name evidence="3" type="ORF">Cch01nite_17320</name>
</gene>
<organism evidence="3 4">
    <name type="scientific">Cellulomonas chitinilytica</name>
    <dbReference type="NCBI Taxonomy" id="398759"/>
    <lineage>
        <taxon>Bacteria</taxon>
        <taxon>Bacillati</taxon>
        <taxon>Actinomycetota</taxon>
        <taxon>Actinomycetes</taxon>
        <taxon>Micrococcales</taxon>
        <taxon>Cellulomonadaceae</taxon>
        <taxon>Cellulomonas</taxon>
    </lineage>
</organism>